<keyword evidence="1" id="KW-0378">Hydrolase</keyword>
<dbReference type="Gene3D" id="3.60.40.10">
    <property type="entry name" value="PPM-type phosphatase domain"/>
    <property type="match status" value="1"/>
</dbReference>
<evidence type="ECO:0000256" key="1">
    <source>
        <dbReference type="ARBA" id="ARBA00022801"/>
    </source>
</evidence>
<dbReference type="OrthoDB" id="4935951at2"/>
<protein>
    <submittedName>
        <fullName evidence="4">Stage II sporulation protein E (SpoIIE)</fullName>
    </submittedName>
</protein>
<dbReference type="Proteomes" id="UP000198420">
    <property type="component" value="Unassembled WGS sequence"/>
</dbReference>
<feature type="compositionally biased region" description="Basic and acidic residues" evidence="2">
    <location>
        <begin position="7"/>
        <end position="23"/>
    </location>
</feature>
<feature type="region of interest" description="Disordered" evidence="2">
    <location>
        <begin position="1"/>
        <end position="49"/>
    </location>
</feature>
<dbReference type="AlphaFoldDB" id="A0A238UMV1"/>
<dbReference type="InterPro" id="IPR029016">
    <property type="entry name" value="GAF-like_dom_sf"/>
</dbReference>
<dbReference type="EMBL" id="FZNP01000001">
    <property type="protein sequence ID" value="SNR23261.1"/>
    <property type="molecule type" value="Genomic_DNA"/>
</dbReference>
<accession>A0A238UMV1</accession>
<dbReference type="SUPFAM" id="SSF81606">
    <property type="entry name" value="PP2C-like"/>
    <property type="match status" value="1"/>
</dbReference>
<organism evidence="4 5">
    <name type="scientific">Actinomadura mexicana</name>
    <dbReference type="NCBI Taxonomy" id="134959"/>
    <lineage>
        <taxon>Bacteria</taxon>
        <taxon>Bacillati</taxon>
        <taxon>Actinomycetota</taxon>
        <taxon>Actinomycetes</taxon>
        <taxon>Streptosporangiales</taxon>
        <taxon>Thermomonosporaceae</taxon>
        <taxon>Actinomadura</taxon>
    </lineage>
</organism>
<evidence type="ECO:0000259" key="3">
    <source>
        <dbReference type="SMART" id="SM00331"/>
    </source>
</evidence>
<dbReference type="Pfam" id="PF07228">
    <property type="entry name" value="SpoIIE"/>
    <property type="match status" value="1"/>
</dbReference>
<dbReference type="GO" id="GO:0016791">
    <property type="term" value="F:phosphatase activity"/>
    <property type="evidence" value="ECO:0007669"/>
    <property type="project" value="TreeGrafter"/>
</dbReference>
<evidence type="ECO:0000313" key="4">
    <source>
        <dbReference type="EMBL" id="SNR23261.1"/>
    </source>
</evidence>
<proteinExistence type="predicted"/>
<feature type="domain" description="PPM-type phosphatase" evidence="3">
    <location>
        <begin position="236"/>
        <end position="450"/>
    </location>
</feature>
<dbReference type="PANTHER" id="PTHR43156:SF2">
    <property type="entry name" value="STAGE II SPORULATION PROTEIN E"/>
    <property type="match status" value="1"/>
</dbReference>
<dbReference type="PANTHER" id="PTHR43156">
    <property type="entry name" value="STAGE II SPORULATION PROTEIN E-RELATED"/>
    <property type="match status" value="1"/>
</dbReference>
<dbReference type="SMART" id="SM00331">
    <property type="entry name" value="PP2C_SIG"/>
    <property type="match status" value="1"/>
</dbReference>
<dbReference type="InterPro" id="IPR001932">
    <property type="entry name" value="PPM-type_phosphatase-like_dom"/>
</dbReference>
<dbReference type="InterPro" id="IPR052016">
    <property type="entry name" value="Bact_Sigma-Reg"/>
</dbReference>
<dbReference type="Gene3D" id="3.30.450.40">
    <property type="match status" value="1"/>
</dbReference>
<keyword evidence="5" id="KW-1185">Reference proteome</keyword>
<dbReference type="RefSeq" id="WP_089309573.1">
    <property type="nucleotide sequence ID" value="NZ_FZNP01000001.1"/>
</dbReference>
<reference evidence="5" key="1">
    <citation type="submission" date="2017-06" db="EMBL/GenBank/DDBJ databases">
        <authorList>
            <person name="Varghese N."/>
            <person name="Submissions S."/>
        </authorList>
    </citation>
    <scope>NUCLEOTIDE SEQUENCE [LARGE SCALE GENOMIC DNA]</scope>
    <source>
        <strain evidence="5">DSM 44485</strain>
    </source>
</reference>
<sequence>MSTHGRPGKDGQGRPGKDGHGRPAGDGQGRPAGDEQGRPAGGPGRRTAKVERALRAAPAYALPEVLAATLSREYPVVSAARLLVCDYHSRALMPVGPLLATPHPDALALAVPDGDVPAAEEVTEAIRIRQTPAGRSFVTGRVLASPEGDGDGSGETRTYLPVRARGERIGVLEIGASGPWSADEVGELAEIGELLGSALKVAWSRTDRYERARRRHRLTLAAELQWQLLPGHAHADDSFSLAGHLEPAYSIGGDNFDWSVEHDHLALTVTNGSGTGINAALLTSLTVGALRNARRSGADLGEQASLANDMVHVRHGGREFTETLVMRIDLADGTVHVIDAGSPRILLLRGTEVTPVPLEQQLPLGMFPDTEYRPQRFTLDPGDRLVIVSDGVFAAKATAGEYGTLLLEQATRRSRLQPAAEVPLTVIDELLEFHEGTDLADDAVVVCFDWHHASGAPSPDAGRAVPSESAI</sequence>
<dbReference type="InterPro" id="IPR036457">
    <property type="entry name" value="PPM-type-like_dom_sf"/>
</dbReference>
<evidence type="ECO:0000313" key="5">
    <source>
        <dbReference type="Proteomes" id="UP000198420"/>
    </source>
</evidence>
<name>A0A238UMV1_9ACTN</name>
<gene>
    <name evidence="4" type="ORF">SAMN06265355_101126</name>
</gene>
<evidence type="ECO:0000256" key="2">
    <source>
        <dbReference type="SAM" id="MobiDB-lite"/>
    </source>
</evidence>